<evidence type="ECO:0000259" key="2">
    <source>
        <dbReference type="Pfam" id="PF01636"/>
    </source>
</evidence>
<dbReference type="RefSeq" id="XP_046009860.1">
    <property type="nucleotide sequence ID" value="XM_046151821.1"/>
</dbReference>
<organism evidence="3 4">
    <name type="scientific">Microdochium trichocladiopsis</name>
    <dbReference type="NCBI Taxonomy" id="1682393"/>
    <lineage>
        <taxon>Eukaryota</taxon>
        <taxon>Fungi</taxon>
        <taxon>Dikarya</taxon>
        <taxon>Ascomycota</taxon>
        <taxon>Pezizomycotina</taxon>
        <taxon>Sordariomycetes</taxon>
        <taxon>Xylariomycetidae</taxon>
        <taxon>Xylariales</taxon>
        <taxon>Microdochiaceae</taxon>
        <taxon>Microdochium</taxon>
    </lineage>
</organism>
<keyword evidence="4" id="KW-1185">Reference proteome</keyword>
<dbReference type="EMBL" id="JAGTJQ010000008">
    <property type="protein sequence ID" value="KAH7026643.1"/>
    <property type="molecule type" value="Genomic_DNA"/>
</dbReference>
<feature type="domain" description="Aminoglycoside phosphotransferase" evidence="2">
    <location>
        <begin position="109"/>
        <end position="292"/>
    </location>
</feature>
<gene>
    <name evidence="3" type="ORF">B0I36DRAFT_294777</name>
</gene>
<name>A0A9P8Y0U6_9PEZI</name>
<protein>
    <submittedName>
        <fullName evidence="3">Phosphotransferase enzyme family protein</fullName>
    </submittedName>
</protein>
<feature type="chain" id="PRO_5040186166" evidence="1">
    <location>
        <begin position="21"/>
        <end position="322"/>
    </location>
</feature>
<evidence type="ECO:0000313" key="3">
    <source>
        <dbReference type="EMBL" id="KAH7026643.1"/>
    </source>
</evidence>
<accession>A0A9P8Y0U6</accession>
<dbReference type="Gene3D" id="3.90.1200.10">
    <property type="match status" value="1"/>
</dbReference>
<dbReference type="PANTHER" id="PTHR21310">
    <property type="entry name" value="AMINOGLYCOSIDE PHOSPHOTRANSFERASE-RELATED-RELATED"/>
    <property type="match status" value="1"/>
</dbReference>
<dbReference type="PANTHER" id="PTHR21310:SF54">
    <property type="entry name" value="AMINOGLYCOSIDE PHOSPHOTRANSFERASE DOMAIN-CONTAINING PROTEIN"/>
    <property type="match status" value="1"/>
</dbReference>
<dbReference type="SUPFAM" id="SSF56112">
    <property type="entry name" value="Protein kinase-like (PK-like)"/>
    <property type="match status" value="1"/>
</dbReference>
<reference evidence="3" key="1">
    <citation type="journal article" date="2021" name="Nat. Commun.">
        <title>Genetic determinants of endophytism in the Arabidopsis root mycobiome.</title>
        <authorList>
            <person name="Mesny F."/>
            <person name="Miyauchi S."/>
            <person name="Thiergart T."/>
            <person name="Pickel B."/>
            <person name="Atanasova L."/>
            <person name="Karlsson M."/>
            <person name="Huettel B."/>
            <person name="Barry K.W."/>
            <person name="Haridas S."/>
            <person name="Chen C."/>
            <person name="Bauer D."/>
            <person name="Andreopoulos W."/>
            <person name="Pangilinan J."/>
            <person name="LaButti K."/>
            <person name="Riley R."/>
            <person name="Lipzen A."/>
            <person name="Clum A."/>
            <person name="Drula E."/>
            <person name="Henrissat B."/>
            <person name="Kohler A."/>
            <person name="Grigoriev I.V."/>
            <person name="Martin F.M."/>
            <person name="Hacquard S."/>
        </authorList>
    </citation>
    <scope>NUCLEOTIDE SEQUENCE</scope>
    <source>
        <strain evidence="3">MPI-CAGE-CH-0230</strain>
    </source>
</reference>
<keyword evidence="1" id="KW-0732">Signal</keyword>
<dbReference type="InterPro" id="IPR011009">
    <property type="entry name" value="Kinase-like_dom_sf"/>
</dbReference>
<dbReference type="InterPro" id="IPR002575">
    <property type="entry name" value="Aminoglycoside_PTrfase"/>
</dbReference>
<evidence type="ECO:0000313" key="4">
    <source>
        <dbReference type="Proteomes" id="UP000756346"/>
    </source>
</evidence>
<dbReference type="Pfam" id="PF01636">
    <property type="entry name" value="APH"/>
    <property type="match status" value="1"/>
</dbReference>
<feature type="signal peptide" evidence="1">
    <location>
        <begin position="1"/>
        <end position="20"/>
    </location>
</feature>
<dbReference type="InterPro" id="IPR051678">
    <property type="entry name" value="AGP_Transferase"/>
</dbReference>
<evidence type="ECO:0000256" key="1">
    <source>
        <dbReference type="SAM" id="SignalP"/>
    </source>
</evidence>
<sequence>MLRRPSRVLDLLLSAGFSLSGSEPSAACHATYAVTHVSPGHMEVFPDSSFFKERRASTLPSPASIRAANVASGHLRASYFVRPPPVIFPSLGLFVKYGANVRIAEAYTQRMLAERLSGIVPVPEVFAWTEDQGQGFIYMQLIDGQPLQDKWPGMSDTERRSVCSELKTMVSAWRGLTQDGEEPFIGSIGERPLNDIFLEHRPELTGPFKGINAVQSFQEACNIAISPPSPIVFTHADLVAVNIILSHGANPKVAAVIDWEQSGWYPAYWEYCKAHHIRLRSTDFSDVLQDEWQEKYLPMILDPVDDASCYHPWIYFVMTKGI</sequence>
<dbReference type="Proteomes" id="UP000756346">
    <property type="component" value="Unassembled WGS sequence"/>
</dbReference>
<dbReference type="GeneID" id="70181367"/>
<dbReference type="AlphaFoldDB" id="A0A9P8Y0U6"/>
<comment type="caution">
    <text evidence="3">The sequence shown here is derived from an EMBL/GenBank/DDBJ whole genome shotgun (WGS) entry which is preliminary data.</text>
</comment>
<dbReference type="CDD" id="cd05120">
    <property type="entry name" value="APH_ChoK_like"/>
    <property type="match status" value="1"/>
</dbReference>
<proteinExistence type="predicted"/>
<dbReference type="OrthoDB" id="5404599at2759"/>